<evidence type="ECO:0008006" key="13">
    <source>
        <dbReference type="Google" id="ProtNLM"/>
    </source>
</evidence>
<keyword evidence="4 8" id="KW-1133">Transmembrane helix</keyword>
<dbReference type="InterPro" id="IPR013098">
    <property type="entry name" value="Ig_I-set"/>
</dbReference>
<comment type="subcellular location">
    <subcellularLocation>
        <location evidence="1">Membrane</location>
        <topology evidence="1">Single-pass type I membrane protein</topology>
    </subcellularLocation>
</comment>
<evidence type="ECO:0000256" key="7">
    <source>
        <dbReference type="SAM" id="MobiDB-lite"/>
    </source>
</evidence>
<evidence type="ECO:0000313" key="11">
    <source>
        <dbReference type="EMBL" id="KAJ8936475.1"/>
    </source>
</evidence>
<proteinExistence type="predicted"/>
<feature type="domain" description="Fibronectin type-III" evidence="10">
    <location>
        <begin position="214"/>
        <end position="311"/>
    </location>
</feature>
<feature type="region of interest" description="Disordered" evidence="7">
    <location>
        <begin position="203"/>
        <end position="223"/>
    </location>
</feature>
<dbReference type="PANTHER" id="PTHR44170">
    <property type="entry name" value="PROTEIN SIDEKICK"/>
    <property type="match status" value="1"/>
</dbReference>
<dbReference type="Pfam" id="PF07679">
    <property type="entry name" value="I-set"/>
    <property type="match status" value="1"/>
</dbReference>
<feature type="domain" description="Ig-like" evidence="9">
    <location>
        <begin position="19"/>
        <end position="108"/>
    </location>
</feature>
<feature type="transmembrane region" description="Helical" evidence="8">
    <location>
        <begin position="626"/>
        <end position="649"/>
    </location>
</feature>
<dbReference type="SUPFAM" id="SSF48726">
    <property type="entry name" value="Immunoglobulin"/>
    <property type="match status" value="1"/>
</dbReference>
<feature type="domain" description="Fibronectin type-III" evidence="10">
    <location>
        <begin position="517"/>
        <end position="615"/>
    </location>
</feature>
<dbReference type="Proteomes" id="UP001162156">
    <property type="component" value="Unassembled WGS sequence"/>
</dbReference>
<evidence type="ECO:0000256" key="5">
    <source>
        <dbReference type="ARBA" id="ARBA00023136"/>
    </source>
</evidence>
<evidence type="ECO:0000256" key="1">
    <source>
        <dbReference type="ARBA" id="ARBA00004479"/>
    </source>
</evidence>
<evidence type="ECO:0000256" key="4">
    <source>
        <dbReference type="ARBA" id="ARBA00022989"/>
    </source>
</evidence>
<evidence type="ECO:0000256" key="6">
    <source>
        <dbReference type="ARBA" id="ARBA00023157"/>
    </source>
</evidence>
<dbReference type="PROSITE" id="PS50835">
    <property type="entry name" value="IG_LIKE"/>
    <property type="match status" value="1"/>
</dbReference>
<keyword evidence="5 8" id="KW-0472">Membrane</keyword>
<dbReference type="PROSITE" id="PS50853">
    <property type="entry name" value="FN3"/>
    <property type="match status" value="5"/>
</dbReference>
<feature type="domain" description="Fibronectin type-III" evidence="10">
    <location>
        <begin position="412"/>
        <end position="514"/>
    </location>
</feature>
<dbReference type="PANTHER" id="PTHR44170:SF6">
    <property type="entry name" value="CONTACTIN"/>
    <property type="match status" value="1"/>
</dbReference>
<dbReference type="SUPFAM" id="SSF49265">
    <property type="entry name" value="Fibronectin type III"/>
    <property type="match status" value="3"/>
</dbReference>
<dbReference type="FunFam" id="2.60.40.10:FF:001687">
    <property type="entry name" value="Neuroglian, isoform E"/>
    <property type="match status" value="1"/>
</dbReference>
<dbReference type="InterPro" id="IPR036179">
    <property type="entry name" value="Ig-like_dom_sf"/>
</dbReference>
<keyword evidence="12" id="KW-1185">Reference proteome</keyword>
<feature type="domain" description="Fibronectin type-III" evidence="10">
    <location>
        <begin position="316"/>
        <end position="411"/>
    </location>
</feature>
<feature type="compositionally biased region" description="Basic and acidic residues" evidence="7">
    <location>
        <begin position="210"/>
        <end position="223"/>
    </location>
</feature>
<dbReference type="FunFam" id="2.60.40.10:FF:000028">
    <property type="entry name" value="Neuronal cell adhesion molecule"/>
    <property type="match status" value="1"/>
</dbReference>
<dbReference type="InterPro" id="IPR003961">
    <property type="entry name" value="FN3_dom"/>
</dbReference>
<dbReference type="InterPro" id="IPR036116">
    <property type="entry name" value="FN3_sf"/>
</dbReference>
<evidence type="ECO:0000256" key="3">
    <source>
        <dbReference type="ARBA" id="ARBA00022737"/>
    </source>
</evidence>
<dbReference type="Pfam" id="PF00041">
    <property type="entry name" value="fn3"/>
    <property type="match status" value="3"/>
</dbReference>
<dbReference type="GO" id="GO:0016020">
    <property type="term" value="C:membrane"/>
    <property type="evidence" value="ECO:0007669"/>
    <property type="project" value="UniProtKB-SubCell"/>
</dbReference>
<dbReference type="CDD" id="cd00063">
    <property type="entry name" value="FN3"/>
    <property type="match status" value="5"/>
</dbReference>
<dbReference type="InterPro" id="IPR026966">
    <property type="entry name" value="Neurofascin/L1/NrCAM_C"/>
</dbReference>
<evidence type="ECO:0000256" key="8">
    <source>
        <dbReference type="SAM" id="Phobius"/>
    </source>
</evidence>
<evidence type="ECO:0000313" key="12">
    <source>
        <dbReference type="Proteomes" id="UP001162156"/>
    </source>
</evidence>
<dbReference type="GO" id="GO:0009653">
    <property type="term" value="P:anatomical structure morphogenesis"/>
    <property type="evidence" value="ECO:0007669"/>
    <property type="project" value="UniProtKB-ARBA"/>
</dbReference>
<dbReference type="AlphaFoldDB" id="A0AAV8XCT2"/>
<dbReference type="EMBL" id="JANEYF010003410">
    <property type="protein sequence ID" value="KAJ8936475.1"/>
    <property type="molecule type" value="Genomic_DNA"/>
</dbReference>
<evidence type="ECO:0000256" key="2">
    <source>
        <dbReference type="ARBA" id="ARBA00022692"/>
    </source>
</evidence>
<gene>
    <name evidence="11" type="ORF">NQ314_012338</name>
</gene>
<organism evidence="11 12">
    <name type="scientific">Rhamnusium bicolor</name>
    <dbReference type="NCBI Taxonomy" id="1586634"/>
    <lineage>
        <taxon>Eukaryota</taxon>
        <taxon>Metazoa</taxon>
        <taxon>Ecdysozoa</taxon>
        <taxon>Arthropoda</taxon>
        <taxon>Hexapoda</taxon>
        <taxon>Insecta</taxon>
        <taxon>Pterygota</taxon>
        <taxon>Neoptera</taxon>
        <taxon>Endopterygota</taxon>
        <taxon>Coleoptera</taxon>
        <taxon>Polyphaga</taxon>
        <taxon>Cucujiformia</taxon>
        <taxon>Chrysomeloidea</taxon>
        <taxon>Cerambycidae</taxon>
        <taxon>Lepturinae</taxon>
        <taxon>Rhagiini</taxon>
        <taxon>Rhamnusium</taxon>
    </lineage>
</organism>
<dbReference type="InterPro" id="IPR007110">
    <property type="entry name" value="Ig-like_dom"/>
</dbReference>
<comment type="caution">
    <text evidence="11">The sequence shown here is derived from an EMBL/GenBank/DDBJ whole genome shotgun (WGS) entry which is preliminary data.</text>
</comment>
<evidence type="ECO:0000259" key="9">
    <source>
        <dbReference type="PROSITE" id="PS50835"/>
    </source>
</evidence>
<dbReference type="GO" id="GO:0098609">
    <property type="term" value="P:cell-cell adhesion"/>
    <property type="evidence" value="ECO:0007669"/>
    <property type="project" value="TreeGrafter"/>
</dbReference>
<feature type="domain" description="Fibronectin type-III" evidence="10">
    <location>
        <begin position="112"/>
        <end position="209"/>
    </location>
</feature>
<dbReference type="GO" id="GO:0030154">
    <property type="term" value="P:cell differentiation"/>
    <property type="evidence" value="ECO:0007669"/>
    <property type="project" value="UniProtKB-ARBA"/>
</dbReference>
<dbReference type="InterPro" id="IPR003599">
    <property type="entry name" value="Ig_sub"/>
</dbReference>
<dbReference type="FunFam" id="2.60.40.10:FF:000035">
    <property type="entry name" value="Contactin 1"/>
    <property type="match status" value="1"/>
</dbReference>
<evidence type="ECO:0000259" key="10">
    <source>
        <dbReference type="PROSITE" id="PS50853"/>
    </source>
</evidence>
<protein>
    <recommendedName>
        <fullName evidence="13">Neuroglian</fullName>
    </recommendedName>
</protein>
<name>A0AAV8XCT2_9CUCU</name>
<keyword evidence="6" id="KW-1015">Disulfide bond</keyword>
<reference evidence="11" key="1">
    <citation type="journal article" date="2023" name="Insect Mol. Biol.">
        <title>Genome sequencing provides insights into the evolution of gene families encoding plant cell wall-degrading enzymes in longhorned beetles.</title>
        <authorList>
            <person name="Shin N.R."/>
            <person name="Okamura Y."/>
            <person name="Kirsch R."/>
            <person name="Pauchet Y."/>
        </authorList>
    </citation>
    <scope>NUCLEOTIDE SEQUENCE</scope>
    <source>
        <strain evidence="11">RBIC_L_NR</strain>
    </source>
</reference>
<keyword evidence="2 8" id="KW-0812">Transmembrane</keyword>
<dbReference type="Pfam" id="PF13882">
    <property type="entry name" value="Bravo_FIGEY"/>
    <property type="match status" value="1"/>
</dbReference>
<dbReference type="SMART" id="SM00409">
    <property type="entry name" value="IG"/>
    <property type="match status" value="1"/>
</dbReference>
<dbReference type="InterPro" id="IPR013783">
    <property type="entry name" value="Ig-like_fold"/>
</dbReference>
<dbReference type="SMART" id="SM00060">
    <property type="entry name" value="FN3"/>
    <property type="match status" value="5"/>
</dbReference>
<dbReference type="Gene3D" id="2.60.40.10">
    <property type="entry name" value="Immunoglobulins"/>
    <property type="match status" value="6"/>
</dbReference>
<sequence length="683" mass="77218">MFKKVVIRQVRYNFLLAHTYITDGPEDYEVEARTPATFRCNAVADESLHLEIFWLKNDQLIDFEGEPRFVKSSDYSLTIAKTIELDSGTYTCLAKTELDEASAKAQLTVQDVPYPPTMKDVQCHTKDATINWIPMGDNRAPILYYIIQYNTSFTPEEWKDAYSHVPSAEMTYNVPMSPWANYTFRVIAVNKIGSSAPSPHSEVCSTLPEVPHKNPDNVKGEGDRPDNLVVTWTPMPQIEHNAPGFKYRVYWKRDIAGKDYEYQEILDYKQDRLVVPNQPSFKQYRIKVIAVNELGEANVAPQDLIGYSGESEPEQAPTNFTLLVIQGPTTALLSWDPVPLTSVKGHFKGYKIKTWSETSLISKEIQVQGGNSKALVSNFDPYTKNYAQVYVFNERYNGPPSETLSFDTPEGVPGEMQDLEAIPLGSSAFLLKWEKPDKPNGILTGYNIYYAEVDSSMKVDQPVPRNPQITEANRKRAKLGGLKSGTKYRIYISATTVAGESKRFFIERQTKPMGFHKPSEPSFEWDIQKDSLSAAVRVHWIPNEDGNPGSHFFVKYKKKGEPQYLTTPPEKNEDFLIVPGLETATIYDFVVTSVDGLHQTDSEPQEVSTYDVDGPIIRAKENVATAGWFIGMMLAIAFLLLVLIIVCIFKRNRGGKYAVHEREQANGRHDYPDEGGFHEYSQP</sequence>
<keyword evidence="3" id="KW-0677">Repeat</keyword>
<accession>A0AAV8XCT2</accession>